<organism evidence="2 3">
    <name type="scientific">Chlorella vulgaris</name>
    <name type="common">Green alga</name>
    <dbReference type="NCBI Taxonomy" id="3077"/>
    <lineage>
        <taxon>Eukaryota</taxon>
        <taxon>Viridiplantae</taxon>
        <taxon>Chlorophyta</taxon>
        <taxon>core chlorophytes</taxon>
        <taxon>Trebouxiophyceae</taxon>
        <taxon>Chlorellales</taxon>
        <taxon>Chlorellaceae</taxon>
        <taxon>Chlorella clade</taxon>
        <taxon>Chlorella</taxon>
    </lineage>
</organism>
<proteinExistence type="predicted"/>
<reference evidence="2" key="1">
    <citation type="journal article" date="2019" name="Plant J.">
        <title>Chlorella vulgaris genome assembly and annotation reveals the molecular basis for metabolic acclimation to high light conditions.</title>
        <authorList>
            <person name="Cecchin M."/>
            <person name="Marcolungo L."/>
            <person name="Rossato M."/>
            <person name="Girolomoni L."/>
            <person name="Cosentino E."/>
            <person name="Cuine S."/>
            <person name="Li-Beisson Y."/>
            <person name="Delledonne M."/>
            <person name="Ballottari M."/>
        </authorList>
    </citation>
    <scope>NUCLEOTIDE SEQUENCE</scope>
    <source>
        <strain evidence="2">211/11P</strain>
    </source>
</reference>
<reference evidence="2" key="2">
    <citation type="submission" date="2020-11" db="EMBL/GenBank/DDBJ databases">
        <authorList>
            <person name="Cecchin M."/>
            <person name="Marcolungo L."/>
            <person name="Rossato M."/>
            <person name="Girolomoni L."/>
            <person name="Cosentino E."/>
            <person name="Cuine S."/>
            <person name="Li-Beisson Y."/>
            <person name="Delledonne M."/>
            <person name="Ballottari M."/>
        </authorList>
    </citation>
    <scope>NUCLEOTIDE SEQUENCE</scope>
    <source>
        <strain evidence="2">211/11P</strain>
        <tissue evidence="2">Whole cell</tissue>
    </source>
</reference>
<evidence type="ECO:0000256" key="1">
    <source>
        <dbReference type="SAM" id="MobiDB-lite"/>
    </source>
</evidence>
<sequence>MGNAFAAPPRSEEFTAEFRRIEAAIAVEEAKLELQRDADLLRQLHLQLIDMKIACTKYWRNEAHELAKAHKHAVEFSCCSHIRFECRRCHTWRLAQEDFYGRLLVLLEEEKIALQQRCPAMEIPLPAMEAVPEALPDQQPPCTDCITYSELTKLEPFVRMEGVGRAARIQGFYWVPRRRLSVNHEPSAPGTPSAGLRAGRQPGTGTGTGISSGVAQQVCMVDGQAGRHSRLAGNSKASAGTSSGAGAGSHIGAQGSCVTTAERSLRQTCESWLHSPHAPHPSAQRCLARYRFLAWLLSDRMVAYLLAVGPLVFSPVARLLAKASVGLACAAWVVAKDGSNLPDTALLVVYTARALLVTLLFAAIPEKLLLQALKSHMPPKLRPALADVDDFMAVYEPRSDVNVAAVCACWNACLGLVGLRLSIPLLAAFREWYAGE</sequence>
<feature type="compositionally biased region" description="Low complexity" evidence="1">
    <location>
        <begin position="232"/>
        <end position="242"/>
    </location>
</feature>
<feature type="region of interest" description="Disordered" evidence="1">
    <location>
        <begin position="183"/>
        <end position="211"/>
    </location>
</feature>
<accession>A0A9D4TPY9</accession>
<feature type="region of interest" description="Disordered" evidence="1">
    <location>
        <begin position="230"/>
        <end position="250"/>
    </location>
</feature>
<dbReference type="Proteomes" id="UP001055712">
    <property type="component" value="Unassembled WGS sequence"/>
</dbReference>
<gene>
    <name evidence="2" type="ORF">D9Q98_004590</name>
</gene>
<dbReference type="AlphaFoldDB" id="A0A9D4TPY9"/>
<keyword evidence="3" id="KW-1185">Reference proteome</keyword>
<dbReference type="EMBL" id="SIDB01000006">
    <property type="protein sequence ID" value="KAI3431541.1"/>
    <property type="molecule type" value="Genomic_DNA"/>
</dbReference>
<protein>
    <submittedName>
        <fullName evidence="2">Uncharacterized protein</fullName>
    </submittedName>
</protein>
<evidence type="ECO:0000313" key="2">
    <source>
        <dbReference type="EMBL" id="KAI3431541.1"/>
    </source>
</evidence>
<name>A0A9D4TPY9_CHLVU</name>
<evidence type="ECO:0000313" key="3">
    <source>
        <dbReference type="Proteomes" id="UP001055712"/>
    </source>
</evidence>
<comment type="caution">
    <text evidence="2">The sequence shown here is derived from an EMBL/GenBank/DDBJ whole genome shotgun (WGS) entry which is preliminary data.</text>
</comment>